<keyword evidence="10 16" id="KW-0862">Zinc</keyword>
<keyword evidence="24" id="KW-1185">Reference proteome</keyword>
<dbReference type="Gene3D" id="2.110.10.10">
    <property type="entry name" value="Hemopexin-like domain"/>
    <property type="match status" value="1"/>
</dbReference>
<evidence type="ECO:0000256" key="16">
    <source>
        <dbReference type="PIRSR" id="PIRSR001191-2"/>
    </source>
</evidence>
<dbReference type="Pfam" id="PF01471">
    <property type="entry name" value="PG_binding_1"/>
    <property type="match status" value="1"/>
</dbReference>
<dbReference type="InterPro" id="IPR033739">
    <property type="entry name" value="M10A_MMP"/>
</dbReference>
<evidence type="ECO:0000256" key="15">
    <source>
        <dbReference type="PIRSR" id="PIRSR001191-1"/>
    </source>
</evidence>
<feature type="binding site" evidence="17">
    <location>
        <position position="186"/>
    </location>
    <ligand>
        <name>Ca(2+)</name>
        <dbReference type="ChEBI" id="CHEBI:29108"/>
        <label>3</label>
    </ligand>
</feature>
<dbReference type="InterPro" id="IPR036375">
    <property type="entry name" value="Hemopexin-like_dom_sf"/>
</dbReference>
<evidence type="ECO:0000256" key="4">
    <source>
        <dbReference type="ARBA" id="ARBA00022530"/>
    </source>
</evidence>
<dbReference type="EMBL" id="JANPWB010000012">
    <property type="protein sequence ID" value="KAJ1113487.1"/>
    <property type="molecule type" value="Genomic_DNA"/>
</dbReference>
<evidence type="ECO:0000256" key="3">
    <source>
        <dbReference type="ARBA" id="ARBA00022525"/>
    </source>
</evidence>
<dbReference type="Gene3D" id="3.40.390.10">
    <property type="entry name" value="Collagenase (Catalytic Domain)"/>
    <property type="match status" value="1"/>
</dbReference>
<dbReference type="PANTHER" id="PTHR10201:SF306">
    <property type="entry name" value="MATRILYSIN-LIKE"/>
    <property type="match status" value="1"/>
</dbReference>
<dbReference type="FunFam" id="3.40.390.10:FF:000007">
    <property type="entry name" value="Collagenase 3"/>
    <property type="match status" value="1"/>
</dbReference>
<feature type="binding site" evidence="17">
    <location>
        <position position="208"/>
    </location>
    <ligand>
        <name>Ca(2+)</name>
        <dbReference type="ChEBI" id="CHEBI:29108"/>
        <label>3</label>
    </ligand>
</feature>
<dbReference type="CDD" id="cd00094">
    <property type="entry name" value="HX"/>
    <property type="match status" value="1"/>
</dbReference>
<feature type="binding site" evidence="17">
    <location>
        <position position="355"/>
    </location>
    <ligand>
        <name>Ca(2+)</name>
        <dbReference type="ChEBI" id="CHEBI:29108"/>
        <label>4</label>
    </ligand>
</feature>
<evidence type="ECO:0000256" key="1">
    <source>
        <dbReference type="ARBA" id="ARBA00004498"/>
    </source>
</evidence>
<evidence type="ECO:0000256" key="13">
    <source>
        <dbReference type="ARBA" id="ARBA00023145"/>
    </source>
</evidence>
<feature type="signal peptide" evidence="21">
    <location>
        <begin position="1"/>
        <end position="19"/>
    </location>
</feature>
<dbReference type="GO" id="GO:0008270">
    <property type="term" value="F:zinc ion binding"/>
    <property type="evidence" value="ECO:0007669"/>
    <property type="project" value="InterPro"/>
</dbReference>
<dbReference type="PROSITE" id="PS51642">
    <property type="entry name" value="HEMOPEXIN_2"/>
    <property type="match status" value="3"/>
</dbReference>
<dbReference type="SUPFAM" id="SSF47090">
    <property type="entry name" value="PGBD-like"/>
    <property type="match status" value="1"/>
</dbReference>
<evidence type="ECO:0000259" key="22">
    <source>
        <dbReference type="SMART" id="SM00235"/>
    </source>
</evidence>
<evidence type="ECO:0000256" key="18">
    <source>
        <dbReference type="PIRSR" id="PIRSR621190-3"/>
    </source>
</evidence>
<feature type="binding site" evidence="17">
    <location>
        <position position="206"/>
    </location>
    <ligand>
        <name>Zn(2+)</name>
        <dbReference type="ChEBI" id="CHEBI:29105"/>
        <label>1</label>
    </ligand>
</feature>
<feature type="binding site" evidence="16">
    <location>
        <position position="238"/>
    </location>
    <ligand>
        <name>Zn(2+)</name>
        <dbReference type="ChEBI" id="CHEBI:29105"/>
        <label>2</label>
        <note>catalytic</note>
    </ligand>
</feature>
<feature type="binding site" evidence="17">
    <location>
        <position position="204"/>
    </location>
    <ligand>
        <name>Ca(2+)</name>
        <dbReference type="ChEBI" id="CHEBI:29108"/>
        <label>2</label>
    </ligand>
</feature>
<dbReference type="Pfam" id="PF00045">
    <property type="entry name" value="Hemopexin"/>
    <property type="match status" value="2"/>
</dbReference>
<keyword evidence="5" id="KW-0645">Protease</keyword>
<keyword evidence="8" id="KW-0677">Repeat</keyword>
<gene>
    <name evidence="23" type="ORF">NDU88_001731</name>
</gene>
<dbReference type="SUPFAM" id="SSF55486">
    <property type="entry name" value="Metalloproteases ('zincins'), catalytic domain"/>
    <property type="match status" value="1"/>
</dbReference>
<dbReference type="PANTHER" id="PTHR10201">
    <property type="entry name" value="MATRIX METALLOPROTEINASE"/>
    <property type="match status" value="1"/>
</dbReference>
<feature type="binding site" evidence="17">
    <location>
        <position position="180"/>
    </location>
    <ligand>
        <name>Zn(2+)</name>
        <dbReference type="ChEBI" id="CHEBI:29105"/>
        <label>1</label>
    </ligand>
</feature>
<dbReference type="GO" id="GO:0006508">
    <property type="term" value="P:proteolysis"/>
    <property type="evidence" value="ECO:0007669"/>
    <property type="project" value="UniProtKB-KW"/>
</dbReference>
<feature type="repeat" description="Hemopexin" evidence="20">
    <location>
        <begin position="398"/>
        <end position="446"/>
    </location>
</feature>
<dbReference type="InterPro" id="IPR018487">
    <property type="entry name" value="Hemopexin-like_repeat"/>
</dbReference>
<keyword evidence="9" id="KW-0378">Hydrolase</keyword>
<feature type="chain" id="PRO_5044023601" description="Peptidase metallopeptidase domain-containing protein" evidence="21">
    <location>
        <begin position="20"/>
        <end position="490"/>
    </location>
</feature>
<keyword evidence="11 17" id="KW-0106">Calcium</keyword>
<dbReference type="InterPro" id="IPR001818">
    <property type="entry name" value="Pept_M10_metallopeptidase"/>
</dbReference>
<feature type="binding site" evidence="16">
    <location>
        <position position="228"/>
    </location>
    <ligand>
        <name>Zn(2+)</name>
        <dbReference type="ChEBI" id="CHEBI:29105"/>
        <label>2</label>
        <note>catalytic</note>
    </ligand>
</feature>
<dbReference type="InterPro" id="IPR000585">
    <property type="entry name" value="Hemopexin-like_dom"/>
</dbReference>
<comment type="subcellular location">
    <subcellularLocation>
        <location evidence="1">Secreted</location>
        <location evidence="1">Extracellular space</location>
        <location evidence="1">Extracellular matrix</location>
    </subcellularLocation>
</comment>
<evidence type="ECO:0000256" key="21">
    <source>
        <dbReference type="SAM" id="SignalP"/>
    </source>
</evidence>
<dbReference type="AlphaFoldDB" id="A0AAV7NBL0"/>
<dbReference type="SMART" id="SM00235">
    <property type="entry name" value="ZnMc"/>
    <property type="match status" value="1"/>
</dbReference>
<dbReference type="InterPro" id="IPR021158">
    <property type="entry name" value="Pept_M10A_Zn_BS"/>
</dbReference>
<feature type="binding site" evidence="17">
    <location>
        <position position="185"/>
    </location>
    <ligand>
        <name>Ca(2+)</name>
        <dbReference type="ChEBI" id="CHEBI:29108"/>
        <label>3</label>
    </ligand>
</feature>
<dbReference type="SMART" id="SM00120">
    <property type="entry name" value="HX"/>
    <property type="match status" value="4"/>
</dbReference>
<dbReference type="InterPro" id="IPR002477">
    <property type="entry name" value="Peptidoglycan-bd-like"/>
</dbReference>
<proteinExistence type="inferred from homology"/>
<dbReference type="PIRSF" id="PIRSF001191">
    <property type="entry name" value="Peptidase_M10A_matrix"/>
    <property type="match status" value="1"/>
</dbReference>
<reference evidence="23" key="1">
    <citation type="journal article" date="2022" name="bioRxiv">
        <title>Sequencing and chromosome-scale assembly of the giantPleurodeles waltlgenome.</title>
        <authorList>
            <person name="Brown T."/>
            <person name="Elewa A."/>
            <person name="Iarovenko S."/>
            <person name="Subramanian E."/>
            <person name="Araus A.J."/>
            <person name="Petzold A."/>
            <person name="Susuki M."/>
            <person name="Suzuki K.-i.T."/>
            <person name="Hayashi T."/>
            <person name="Toyoda A."/>
            <person name="Oliveira C."/>
            <person name="Osipova E."/>
            <person name="Leigh N.D."/>
            <person name="Simon A."/>
            <person name="Yun M.H."/>
        </authorList>
    </citation>
    <scope>NUCLEOTIDE SEQUENCE</scope>
    <source>
        <strain evidence="23">20211129_DDA</strain>
        <tissue evidence="23">Liver</tissue>
    </source>
</reference>
<dbReference type="GO" id="GO:0030574">
    <property type="term" value="P:collagen catabolic process"/>
    <property type="evidence" value="ECO:0007669"/>
    <property type="project" value="TreeGrafter"/>
</dbReference>
<dbReference type="SUPFAM" id="SSF50923">
    <property type="entry name" value="Hemopexin-like domain"/>
    <property type="match status" value="1"/>
</dbReference>
<evidence type="ECO:0000256" key="9">
    <source>
        <dbReference type="ARBA" id="ARBA00022801"/>
    </source>
</evidence>
<feature type="disulfide bond" evidence="18">
    <location>
        <begin position="304"/>
        <end position="490"/>
    </location>
</feature>
<evidence type="ECO:0000256" key="20">
    <source>
        <dbReference type="PROSITE-ProRule" id="PRU01011"/>
    </source>
</evidence>
<evidence type="ECO:0000256" key="7">
    <source>
        <dbReference type="ARBA" id="ARBA00022729"/>
    </source>
</evidence>
<keyword evidence="7 21" id="KW-0732">Signal</keyword>
<dbReference type="FunFam" id="2.110.10.10:FF:000002">
    <property type="entry name" value="Matrix metallopeptidase 3"/>
    <property type="match status" value="1"/>
</dbReference>
<feature type="active site" evidence="15">
    <location>
        <position position="229"/>
    </location>
</feature>
<dbReference type="Proteomes" id="UP001066276">
    <property type="component" value="Chromosome 8"/>
</dbReference>
<dbReference type="GO" id="GO:0030198">
    <property type="term" value="P:extracellular matrix organization"/>
    <property type="evidence" value="ECO:0007669"/>
    <property type="project" value="TreeGrafter"/>
</dbReference>
<feature type="binding site" evidence="17">
    <location>
        <position position="202"/>
    </location>
    <ligand>
        <name>Ca(2+)</name>
        <dbReference type="ChEBI" id="CHEBI:29108"/>
        <label>2</label>
    </ligand>
</feature>
<dbReference type="GO" id="GO:0031012">
    <property type="term" value="C:extracellular matrix"/>
    <property type="evidence" value="ECO:0007669"/>
    <property type="project" value="InterPro"/>
</dbReference>
<evidence type="ECO:0000256" key="17">
    <source>
        <dbReference type="PIRSR" id="PIRSR621190-2"/>
    </source>
</evidence>
<feature type="binding site" evidence="17">
    <location>
        <position position="453"/>
    </location>
    <ligand>
        <name>Ca(2+)</name>
        <dbReference type="ChEBI" id="CHEBI:29108"/>
        <label>5</label>
    </ligand>
</feature>
<evidence type="ECO:0000313" key="23">
    <source>
        <dbReference type="EMBL" id="KAJ1113487.1"/>
    </source>
</evidence>
<feature type="binding site" evidence="17">
    <location>
        <position position="451"/>
    </location>
    <ligand>
        <name>Ca(2+)</name>
        <dbReference type="ChEBI" id="CHEBI:29108"/>
        <label>4</label>
    </ligand>
</feature>
<feature type="repeat" description="Hemopexin" evidence="20">
    <location>
        <begin position="351"/>
        <end position="396"/>
    </location>
</feature>
<dbReference type="GO" id="GO:0004222">
    <property type="term" value="F:metalloendopeptidase activity"/>
    <property type="evidence" value="ECO:0007669"/>
    <property type="project" value="InterPro"/>
</dbReference>
<dbReference type="Pfam" id="PF00413">
    <property type="entry name" value="Peptidase_M10"/>
    <property type="match status" value="1"/>
</dbReference>
<feature type="binding site" evidence="17">
    <location>
        <position position="357"/>
    </location>
    <ligand>
        <name>Ca(2+)</name>
        <dbReference type="ChEBI" id="CHEBI:29108"/>
        <label>5</label>
    </ligand>
</feature>
<keyword evidence="3" id="KW-0964">Secreted</keyword>
<feature type="binding site" description="in inhibited form" evidence="17">
    <location>
        <position position="102"/>
    </location>
    <ligand>
        <name>Zn(2+)</name>
        <dbReference type="ChEBI" id="CHEBI:29105"/>
        <label>2</label>
        <note>catalytic</note>
    </ligand>
</feature>
<comment type="caution">
    <text evidence="23">The sequence shown here is derived from an EMBL/GenBank/DDBJ whole genome shotgun (WGS) entry which is preliminary data.</text>
</comment>
<evidence type="ECO:0000256" key="10">
    <source>
        <dbReference type="ARBA" id="ARBA00022833"/>
    </source>
</evidence>
<feature type="binding site" evidence="17">
    <location>
        <position position="178"/>
    </location>
    <ligand>
        <name>Zn(2+)</name>
        <dbReference type="ChEBI" id="CHEBI:29105"/>
        <label>1</label>
    </ligand>
</feature>
<keyword evidence="12" id="KW-0482">Metalloprotease</keyword>
<feature type="binding site" evidence="17">
    <location>
        <position position="404"/>
    </location>
    <ligand>
        <name>Ca(2+)</name>
        <dbReference type="ChEBI" id="CHEBI:29108"/>
        <label>5</label>
    </ligand>
</feature>
<evidence type="ECO:0000256" key="14">
    <source>
        <dbReference type="ARBA" id="ARBA00023157"/>
    </source>
</evidence>
<evidence type="ECO:0000256" key="19">
    <source>
        <dbReference type="PIRSR" id="PIRSR621190-5"/>
    </source>
</evidence>
<sequence length="490" mass="54741">MTLQLSIAVLLASSSLLFAAPLIKEGNGRETNMADRVPESDVVFAKEYLEHFYHLGEDLANRTKRSADFMQTRLKQMQAFFHLNATGKLDSQTLKIMKSPRCGVPDVSNYSPLGQQNLWSKNTLTYSVSSYTSSLPSSTVNSIISSALKVWSDAGPLSFVATNVGNADIIVNFARRSHGDSYAFDGPGGTLAHAFGPGVGIGGDTHFDEDENWSTQRNGFNLYLVAAHEFGHSLGLSHSSNPSSLMYPTYQSRSTDGSPLSNEDAQMVQNMYGTQSIFGGNYYPYFYQHMRYFFPRRLVVEEKCQANLTFDAATGLGENLIFFKGRNMWSRNLDMSSVKEGLIKDLLPQMKSNIDAAYEVPSKKSLYIFKGAKFWTIKNLKARRHPTRISRLGFPADVGHIDAAVYINGTDKTLFFEGQNIWSYDESTNSMDENYPKNFTDVFPGIQGKLDAVFELRGFLHFINGPHSLKFDRKTQSVTEVREAKAWLGC</sequence>
<comment type="cofactor">
    <cofactor evidence="17">
        <name>Ca(2+)</name>
        <dbReference type="ChEBI" id="CHEBI:29108"/>
    </cofactor>
    <text evidence="17">Can bind about 5 Ca(2+) ions per subunit.</text>
</comment>
<keyword evidence="4" id="KW-0272">Extracellular matrix</keyword>
<evidence type="ECO:0000256" key="12">
    <source>
        <dbReference type="ARBA" id="ARBA00023049"/>
    </source>
</evidence>
<dbReference type="CDD" id="cd04278">
    <property type="entry name" value="ZnMc_MMP"/>
    <property type="match status" value="1"/>
</dbReference>
<comment type="similarity">
    <text evidence="2">Belongs to the peptidase M10A family.</text>
</comment>
<feature type="domain" description="Peptidase metallopeptidase" evidence="22">
    <location>
        <begin position="115"/>
        <end position="274"/>
    </location>
</feature>
<evidence type="ECO:0000256" key="11">
    <source>
        <dbReference type="ARBA" id="ARBA00022837"/>
    </source>
</evidence>
<dbReference type="PRINTS" id="PR00138">
    <property type="entry name" value="MATRIXIN"/>
</dbReference>
<keyword evidence="6 16" id="KW-0479">Metal-binding</keyword>
<dbReference type="PROSITE" id="PS00546">
    <property type="entry name" value="CYSTEINE_SWITCH"/>
    <property type="match status" value="1"/>
</dbReference>
<accession>A0AAV7NBL0</accession>
<feature type="binding site" evidence="17">
    <location>
        <position position="311"/>
    </location>
    <ligand>
        <name>Ca(2+)</name>
        <dbReference type="ChEBI" id="CHEBI:29108"/>
        <label>4</label>
    </ligand>
</feature>
<feature type="binding site" evidence="17">
    <location>
        <position position="168"/>
    </location>
    <ligand>
        <name>Ca(2+)</name>
        <dbReference type="ChEBI" id="CHEBI:29108"/>
        <label>2</label>
    </ligand>
</feature>
<dbReference type="InterPro" id="IPR006026">
    <property type="entry name" value="Peptidase_Metallo"/>
</dbReference>
<dbReference type="InterPro" id="IPR021190">
    <property type="entry name" value="Pept_M10A"/>
</dbReference>
<organism evidence="23 24">
    <name type="scientific">Pleurodeles waltl</name>
    <name type="common">Iberian ribbed newt</name>
    <dbReference type="NCBI Taxonomy" id="8319"/>
    <lineage>
        <taxon>Eukaryota</taxon>
        <taxon>Metazoa</taxon>
        <taxon>Chordata</taxon>
        <taxon>Craniata</taxon>
        <taxon>Vertebrata</taxon>
        <taxon>Euteleostomi</taxon>
        <taxon>Amphibia</taxon>
        <taxon>Batrachia</taxon>
        <taxon>Caudata</taxon>
        <taxon>Salamandroidea</taxon>
        <taxon>Salamandridae</taxon>
        <taxon>Pleurodelinae</taxon>
        <taxon>Pleurodeles</taxon>
    </lineage>
</organism>
<feature type="short sequence motif" description="Cysteine switch" evidence="19">
    <location>
        <begin position="100"/>
        <end position="107"/>
    </location>
</feature>
<keyword evidence="13" id="KW-0865">Zymogen</keyword>
<keyword evidence="14 18" id="KW-1015">Disulfide bond</keyword>
<feature type="binding site" evidence="17">
    <location>
        <position position="211"/>
    </location>
    <ligand>
        <name>Ca(2+)</name>
        <dbReference type="ChEBI" id="CHEBI:29108"/>
        <label>1</label>
    </ligand>
</feature>
<protein>
    <recommendedName>
        <fullName evidence="22">Peptidase metallopeptidase domain-containing protein</fullName>
    </recommendedName>
</protein>
<feature type="binding site" evidence="17">
    <location>
        <position position="246"/>
    </location>
    <ligand>
        <name>Zn(2+)</name>
        <dbReference type="ChEBI" id="CHEBI:29105"/>
        <label>2</label>
        <note>catalytic</note>
    </ligand>
</feature>
<evidence type="ECO:0000256" key="8">
    <source>
        <dbReference type="ARBA" id="ARBA00022737"/>
    </source>
</evidence>
<feature type="binding site" evidence="17">
    <location>
        <position position="211"/>
    </location>
    <ligand>
        <name>Ca(2+)</name>
        <dbReference type="ChEBI" id="CHEBI:29108"/>
        <label>3</label>
    </ligand>
</feature>
<evidence type="ECO:0000256" key="5">
    <source>
        <dbReference type="ARBA" id="ARBA00022670"/>
    </source>
</evidence>
<dbReference type="InterPro" id="IPR024079">
    <property type="entry name" value="MetalloPept_cat_dom_sf"/>
</dbReference>
<evidence type="ECO:0000256" key="2">
    <source>
        <dbReference type="ARBA" id="ARBA00010370"/>
    </source>
</evidence>
<feature type="repeat" description="Hemopexin" evidence="20">
    <location>
        <begin position="447"/>
        <end position="490"/>
    </location>
</feature>
<feature type="binding site" evidence="16">
    <location>
        <position position="232"/>
    </location>
    <ligand>
        <name>Zn(2+)</name>
        <dbReference type="ChEBI" id="CHEBI:29105"/>
        <label>2</label>
        <note>catalytic</note>
    </ligand>
</feature>
<feature type="binding site" evidence="17">
    <location>
        <position position="193"/>
    </location>
    <ligand>
        <name>Zn(2+)</name>
        <dbReference type="ChEBI" id="CHEBI:29105"/>
        <label>1</label>
    </ligand>
</feature>
<evidence type="ECO:0000313" key="24">
    <source>
        <dbReference type="Proteomes" id="UP001066276"/>
    </source>
</evidence>
<name>A0AAV7NBL0_PLEWA</name>
<evidence type="ECO:0000256" key="6">
    <source>
        <dbReference type="ARBA" id="ARBA00022723"/>
    </source>
</evidence>
<comment type="cofactor">
    <cofactor evidence="17">
        <name>Zn(2+)</name>
        <dbReference type="ChEBI" id="CHEBI:29105"/>
    </cofactor>
    <text evidence="17">Binds 2 Zn(2+) ions per subunit.</text>
</comment>
<dbReference type="InterPro" id="IPR036365">
    <property type="entry name" value="PGBD-like_sf"/>
</dbReference>